<comment type="caution">
    <text evidence="3">The sequence shown here is derived from an EMBL/GenBank/DDBJ whole genome shotgun (WGS) entry which is preliminary data.</text>
</comment>
<organism evidence="3 4">
    <name type="scientific">Methylobacterium radiotolerans</name>
    <dbReference type="NCBI Taxonomy" id="31998"/>
    <lineage>
        <taxon>Bacteria</taxon>
        <taxon>Pseudomonadati</taxon>
        <taxon>Pseudomonadota</taxon>
        <taxon>Alphaproteobacteria</taxon>
        <taxon>Hyphomicrobiales</taxon>
        <taxon>Methylobacteriaceae</taxon>
        <taxon>Methylobacterium</taxon>
    </lineage>
</organism>
<protein>
    <submittedName>
        <fullName evidence="3">Uncharacterized protein</fullName>
    </submittedName>
</protein>
<sequence>MAEARVERLLRSAFSNEHSATNGLRTIMKRTQSVEAAIRVIQSDSLQRRWLFGQTREGFLFFGERHAAREALAELPEALRELDQLNKKARDLKRGRQLHLAARQENTGTRTFQLNHSQGHHQRMR</sequence>
<evidence type="ECO:0000313" key="4">
    <source>
        <dbReference type="Proteomes" id="UP001349262"/>
    </source>
</evidence>
<reference evidence="3 4" key="1">
    <citation type="journal article" date="2012" name="Genet. Mol. Biol.">
        <title>Analysis of 16S rRNA and mxaF genes revealing insights into Methylobacterium niche-specific plant association.</title>
        <authorList>
            <person name="Dourado M.N."/>
            <person name="Andreote F.D."/>
            <person name="Dini-Andreote F."/>
            <person name="Conti R."/>
            <person name="Araujo J.M."/>
            <person name="Araujo W.L."/>
        </authorList>
    </citation>
    <scope>NUCLEOTIDE SEQUENCE [LARGE SCALE GENOMIC DNA]</scope>
    <source>
        <strain evidence="3 4">SR1.6/4</strain>
    </source>
</reference>
<dbReference type="Proteomes" id="UP001349262">
    <property type="component" value="Unassembled WGS sequence"/>
</dbReference>
<proteinExistence type="predicted"/>
<gene>
    <name evidence="3" type="ORF">MRSR164_03650</name>
</gene>
<feature type="coiled-coil region" evidence="1">
    <location>
        <begin position="68"/>
        <end position="95"/>
    </location>
</feature>
<keyword evidence="4" id="KW-1185">Reference proteome</keyword>
<accession>A0ABU7T5U0</accession>
<feature type="compositionally biased region" description="Polar residues" evidence="2">
    <location>
        <begin position="105"/>
        <end position="117"/>
    </location>
</feature>
<feature type="region of interest" description="Disordered" evidence="2">
    <location>
        <begin position="105"/>
        <end position="125"/>
    </location>
</feature>
<dbReference type="EMBL" id="MLBY01000002">
    <property type="protein sequence ID" value="MEE7455932.1"/>
    <property type="molecule type" value="Genomic_DNA"/>
</dbReference>
<name>A0ABU7T5U0_9HYPH</name>
<evidence type="ECO:0000256" key="1">
    <source>
        <dbReference type="SAM" id="Coils"/>
    </source>
</evidence>
<evidence type="ECO:0000256" key="2">
    <source>
        <dbReference type="SAM" id="MobiDB-lite"/>
    </source>
</evidence>
<evidence type="ECO:0000313" key="3">
    <source>
        <dbReference type="EMBL" id="MEE7455932.1"/>
    </source>
</evidence>
<keyword evidence="1" id="KW-0175">Coiled coil</keyword>